<organism evidence="1 2">
    <name type="scientific">Lentilactobacillus senioris DSM 24302 = JCM 17472</name>
    <dbReference type="NCBI Taxonomy" id="1423802"/>
    <lineage>
        <taxon>Bacteria</taxon>
        <taxon>Bacillati</taxon>
        <taxon>Bacillota</taxon>
        <taxon>Bacilli</taxon>
        <taxon>Lactobacillales</taxon>
        <taxon>Lactobacillaceae</taxon>
        <taxon>Lentilactobacillus</taxon>
    </lineage>
</organism>
<dbReference type="EMBL" id="AYZR01000008">
    <property type="protein sequence ID" value="KRM93766.1"/>
    <property type="molecule type" value="Genomic_DNA"/>
</dbReference>
<dbReference type="Proteomes" id="UP000051256">
    <property type="component" value="Unassembled WGS sequence"/>
</dbReference>
<keyword evidence="2" id="KW-1185">Reference proteome</keyword>
<comment type="caution">
    <text evidence="1">The sequence shown here is derived from an EMBL/GenBank/DDBJ whole genome shotgun (WGS) entry which is preliminary data.</text>
</comment>
<gene>
    <name evidence="1" type="ORF">FC56_GL000484</name>
</gene>
<protein>
    <submittedName>
        <fullName evidence="1">Uncharacterized protein</fullName>
    </submittedName>
</protein>
<proteinExistence type="predicted"/>
<evidence type="ECO:0000313" key="1">
    <source>
        <dbReference type="EMBL" id="KRM93766.1"/>
    </source>
</evidence>
<evidence type="ECO:0000313" key="2">
    <source>
        <dbReference type="Proteomes" id="UP000051256"/>
    </source>
</evidence>
<dbReference type="STRING" id="1423802.FC56_GL000484"/>
<reference evidence="1 2" key="1">
    <citation type="journal article" date="2015" name="Genome Announc.">
        <title>Expanding the biotechnology potential of lactobacilli through comparative genomics of 213 strains and associated genera.</title>
        <authorList>
            <person name="Sun Z."/>
            <person name="Harris H.M."/>
            <person name="McCann A."/>
            <person name="Guo C."/>
            <person name="Argimon S."/>
            <person name="Zhang W."/>
            <person name="Yang X."/>
            <person name="Jeffery I.B."/>
            <person name="Cooney J.C."/>
            <person name="Kagawa T.F."/>
            <person name="Liu W."/>
            <person name="Song Y."/>
            <person name="Salvetti E."/>
            <person name="Wrobel A."/>
            <person name="Rasinkangas P."/>
            <person name="Parkhill J."/>
            <person name="Rea M.C."/>
            <person name="O'Sullivan O."/>
            <person name="Ritari J."/>
            <person name="Douillard F.P."/>
            <person name="Paul Ross R."/>
            <person name="Yang R."/>
            <person name="Briner A.E."/>
            <person name="Felis G.E."/>
            <person name="de Vos W.M."/>
            <person name="Barrangou R."/>
            <person name="Klaenhammer T.R."/>
            <person name="Caufield P.W."/>
            <person name="Cui Y."/>
            <person name="Zhang H."/>
            <person name="O'Toole P.W."/>
        </authorList>
    </citation>
    <scope>NUCLEOTIDE SEQUENCE [LARGE SCALE GENOMIC DNA]</scope>
    <source>
        <strain evidence="1 2">DSM 24302</strain>
    </source>
</reference>
<dbReference type="AlphaFoldDB" id="A0A0R2D0M7"/>
<dbReference type="PATRIC" id="fig|1423802.4.peg.494"/>
<accession>A0A0R2D0M7</accession>
<dbReference type="RefSeq" id="WP_054668878.1">
    <property type="nucleotide sequence ID" value="NZ_AYZR01000008.1"/>
</dbReference>
<sequence>MQLFKISFINKIKPDTVEINYVATLEGTQSAPIFEGRQLFYRDNIDSQHLKNGAVAIKAIINILSVTSPDLILDRVLLNQSQDKNILNSMSKQDFDKALTARHLLNRLKTHLDDNQQPVIDTEIITEMRIG</sequence>
<name>A0A0R2D0M7_9LACO</name>